<proteinExistence type="predicted"/>
<dbReference type="CDD" id="cd06257">
    <property type="entry name" value="DnaJ"/>
    <property type="match status" value="1"/>
</dbReference>
<protein>
    <recommendedName>
        <fullName evidence="3">J domain-containing protein</fullName>
    </recommendedName>
</protein>
<keyword evidence="2" id="KW-0472">Membrane</keyword>
<evidence type="ECO:0000313" key="5">
    <source>
        <dbReference type="Proteomes" id="UP001491310"/>
    </source>
</evidence>
<gene>
    <name evidence="4" type="ORF">WJX75_002854</name>
</gene>
<evidence type="ECO:0000256" key="1">
    <source>
        <dbReference type="SAM" id="MobiDB-lite"/>
    </source>
</evidence>
<dbReference type="PANTHER" id="PTHR43908">
    <property type="entry name" value="AT29763P-RELATED"/>
    <property type="match status" value="1"/>
</dbReference>
<dbReference type="EMBL" id="JALJOT010000010">
    <property type="protein sequence ID" value="KAK9906495.1"/>
    <property type="molecule type" value="Genomic_DNA"/>
</dbReference>
<keyword evidence="2" id="KW-0812">Transmembrane</keyword>
<name>A0ABR2YJ90_9CHLO</name>
<accession>A0ABR2YJ90</accession>
<evidence type="ECO:0000256" key="2">
    <source>
        <dbReference type="SAM" id="Phobius"/>
    </source>
</evidence>
<dbReference type="InterPro" id="IPR001623">
    <property type="entry name" value="DnaJ_domain"/>
</dbReference>
<dbReference type="SMART" id="SM00271">
    <property type="entry name" value="DnaJ"/>
    <property type="match status" value="1"/>
</dbReference>
<dbReference type="InterPro" id="IPR051100">
    <property type="entry name" value="DnaJ_subfamily_B/C"/>
</dbReference>
<dbReference type="PROSITE" id="PS50076">
    <property type="entry name" value="DNAJ_2"/>
    <property type="match status" value="1"/>
</dbReference>
<dbReference type="SUPFAM" id="SSF46565">
    <property type="entry name" value="Chaperone J-domain"/>
    <property type="match status" value="1"/>
</dbReference>
<dbReference type="PRINTS" id="PR00625">
    <property type="entry name" value="JDOMAIN"/>
</dbReference>
<dbReference type="Pfam" id="PF00226">
    <property type="entry name" value="DnaJ"/>
    <property type="match status" value="1"/>
</dbReference>
<feature type="compositionally biased region" description="Low complexity" evidence="1">
    <location>
        <begin position="212"/>
        <end position="223"/>
    </location>
</feature>
<comment type="caution">
    <text evidence="4">The sequence shown here is derived from an EMBL/GenBank/DDBJ whole genome shotgun (WGS) entry which is preliminary data.</text>
</comment>
<feature type="region of interest" description="Disordered" evidence="1">
    <location>
        <begin position="1"/>
        <end position="20"/>
    </location>
</feature>
<organism evidence="4 5">
    <name type="scientific">Coccomyxa subellipsoidea</name>
    <dbReference type="NCBI Taxonomy" id="248742"/>
    <lineage>
        <taxon>Eukaryota</taxon>
        <taxon>Viridiplantae</taxon>
        <taxon>Chlorophyta</taxon>
        <taxon>core chlorophytes</taxon>
        <taxon>Trebouxiophyceae</taxon>
        <taxon>Trebouxiophyceae incertae sedis</taxon>
        <taxon>Coccomyxaceae</taxon>
        <taxon>Coccomyxa</taxon>
    </lineage>
</organism>
<evidence type="ECO:0000259" key="3">
    <source>
        <dbReference type="PROSITE" id="PS50076"/>
    </source>
</evidence>
<dbReference type="Gene3D" id="1.10.287.110">
    <property type="entry name" value="DnaJ domain"/>
    <property type="match status" value="1"/>
</dbReference>
<keyword evidence="2" id="KW-1133">Transmembrane helix</keyword>
<feature type="transmembrane region" description="Helical" evidence="2">
    <location>
        <begin position="151"/>
        <end position="177"/>
    </location>
</feature>
<dbReference type="PANTHER" id="PTHR43908:SF3">
    <property type="entry name" value="AT29763P-RELATED"/>
    <property type="match status" value="1"/>
</dbReference>
<feature type="region of interest" description="Disordered" evidence="1">
    <location>
        <begin position="196"/>
        <end position="273"/>
    </location>
</feature>
<feature type="domain" description="J" evidence="3">
    <location>
        <begin position="49"/>
        <end position="113"/>
    </location>
</feature>
<evidence type="ECO:0000313" key="4">
    <source>
        <dbReference type="EMBL" id="KAK9906495.1"/>
    </source>
</evidence>
<feature type="compositionally biased region" description="Polar residues" evidence="1">
    <location>
        <begin position="232"/>
        <end position="261"/>
    </location>
</feature>
<dbReference type="InterPro" id="IPR036869">
    <property type="entry name" value="J_dom_sf"/>
</dbReference>
<reference evidence="4 5" key="1">
    <citation type="journal article" date="2024" name="Nat. Commun.">
        <title>Phylogenomics reveals the evolutionary origins of lichenization in chlorophyte algae.</title>
        <authorList>
            <person name="Puginier C."/>
            <person name="Libourel C."/>
            <person name="Otte J."/>
            <person name="Skaloud P."/>
            <person name="Haon M."/>
            <person name="Grisel S."/>
            <person name="Petersen M."/>
            <person name="Berrin J.G."/>
            <person name="Delaux P.M."/>
            <person name="Dal Grande F."/>
            <person name="Keller J."/>
        </authorList>
    </citation>
    <scope>NUCLEOTIDE SEQUENCE [LARGE SCALE GENOMIC DNA]</scope>
    <source>
        <strain evidence="4 5">SAG 216-7</strain>
    </source>
</reference>
<sequence>MGNTEPQIDPEAGPSDQATRQEFLSLRGKDAKFEGPTEEVERILRVQKNFYAVLKVKKDTPATEIRANYFKASRLVHPDKCSHPKAKDASAVVNQAYDTLTNSVKKTLYDRYVDDAGDLDAPDGVSYADWEAQQVNVQIPRWMEAVLRIPGGGICLLIVLLPVTLLLVLLCTVLFIICLPVRLVLGVCCGVKLQPPQQERAEDGSEPDQDGDPTVIINIPPDVDVVRPGSSAAPQAASTGGSSRPAESSAASVATGQLSTSKDGRSYHPPTPV</sequence>
<dbReference type="Proteomes" id="UP001491310">
    <property type="component" value="Unassembled WGS sequence"/>
</dbReference>
<keyword evidence="5" id="KW-1185">Reference proteome</keyword>